<dbReference type="RefSeq" id="WP_093089563.1">
    <property type="nucleotide sequence ID" value="NZ_FNBE01000023.1"/>
</dbReference>
<evidence type="ECO:0000313" key="3">
    <source>
        <dbReference type="Proteomes" id="UP000198967"/>
    </source>
</evidence>
<evidence type="ECO:0008006" key="4">
    <source>
        <dbReference type="Google" id="ProtNLM"/>
    </source>
</evidence>
<organism evidence="2 3">
    <name type="scientific">Pseudonocardia oroxyli</name>
    <dbReference type="NCBI Taxonomy" id="366584"/>
    <lineage>
        <taxon>Bacteria</taxon>
        <taxon>Bacillati</taxon>
        <taxon>Actinomycetota</taxon>
        <taxon>Actinomycetes</taxon>
        <taxon>Pseudonocardiales</taxon>
        <taxon>Pseudonocardiaceae</taxon>
        <taxon>Pseudonocardia</taxon>
    </lineage>
</organism>
<reference evidence="2 3" key="1">
    <citation type="submission" date="2016-10" db="EMBL/GenBank/DDBJ databases">
        <authorList>
            <person name="de Groot N.N."/>
        </authorList>
    </citation>
    <scope>NUCLEOTIDE SEQUENCE [LARGE SCALE GENOMIC DNA]</scope>
    <source>
        <strain evidence="2 3">CGMCC 4.3143</strain>
    </source>
</reference>
<dbReference type="EMBL" id="FNBE01000023">
    <property type="protein sequence ID" value="SDH48305.1"/>
    <property type="molecule type" value="Genomic_DNA"/>
</dbReference>
<name>A0A1G8CS37_PSEOR</name>
<proteinExistence type="predicted"/>
<keyword evidence="3" id="KW-1185">Reference proteome</keyword>
<dbReference type="Proteomes" id="UP000198967">
    <property type="component" value="Unassembled WGS sequence"/>
</dbReference>
<sequence length="121" mass="13006">MFRRPLAALSLDRARPRPFTTPTPRTKAEAHAELAGLVERLLPAAVDEGSAAVLDAVLTAWAADWLQRVDTEHLDHLGALDRLVGMAEEAVAAAEAEHQSAAHRLRLADTDLTAARTRLGA</sequence>
<dbReference type="STRING" id="366584.SAMN05216377_12341"/>
<protein>
    <recommendedName>
        <fullName evidence="4">Excreted virulence factor EspC, type VII ESX diderm</fullName>
    </recommendedName>
</protein>
<dbReference type="OrthoDB" id="3696129at2"/>
<accession>A0A1G8CS37</accession>
<gene>
    <name evidence="2" type="ORF">SAMN05216377_12341</name>
</gene>
<evidence type="ECO:0000313" key="2">
    <source>
        <dbReference type="EMBL" id="SDH48305.1"/>
    </source>
</evidence>
<dbReference type="AlphaFoldDB" id="A0A1G8CS37"/>
<feature type="region of interest" description="Disordered" evidence="1">
    <location>
        <begin position="1"/>
        <end position="26"/>
    </location>
</feature>
<evidence type="ECO:0000256" key="1">
    <source>
        <dbReference type="SAM" id="MobiDB-lite"/>
    </source>
</evidence>